<keyword evidence="3" id="KW-1185">Reference proteome</keyword>
<keyword evidence="1" id="KW-1133">Transmembrane helix</keyword>
<dbReference type="EMBL" id="UFWZ01000001">
    <property type="protein sequence ID" value="SUY47867.1"/>
    <property type="molecule type" value="Genomic_DNA"/>
</dbReference>
<evidence type="ECO:0000313" key="3">
    <source>
        <dbReference type="Proteomes" id="UP000254664"/>
    </source>
</evidence>
<keyword evidence="1" id="KW-0812">Transmembrane</keyword>
<sequence length="59" mass="6467">MKKTKFITGITTGIAIGAAVSMMSTDMVDKKTKKRIRKSGKTIRNVADSMYSGMSSFMK</sequence>
<keyword evidence="1" id="KW-0472">Membrane</keyword>
<proteinExistence type="predicted"/>
<dbReference type="Proteomes" id="UP000254664">
    <property type="component" value="Unassembled WGS sequence"/>
</dbReference>
<evidence type="ECO:0000256" key="1">
    <source>
        <dbReference type="SAM" id="Phobius"/>
    </source>
</evidence>
<protein>
    <submittedName>
        <fullName evidence="2">Gas vesicle protein</fullName>
    </submittedName>
</protein>
<feature type="transmembrane region" description="Helical" evidence="1">
    <location>
        <begin position="6"/>
        <end position="28"/>
    </location>
</feature>
<organism evidence="2 3">
    <name type="scientific">Clostridium putrefaciens</name>
    <dbReference type="NCBI Taxonomy" id="99675"/>
    <lineage>
        <taxon>Bacteria</taxon>
        <taxon>Bacillati</taxon>
        <taxon>Bacillota</taxon>
        <taxon>Clostridia</taxon>
        <taxon>Eubacteriales</taxon>
        <taxon>Clostridiaceae</taxon>
        <taxon>Clostridium</taxon>
    </lineage>
</organism>
<reference evidence="2 3" key="1">
    <citation type="submission" date="2018-06" db="EMBL/GenBank/DDBJ databases">
        <authorList>
            <consortium name="Pathogen Informatics"/>
            <person name="Doyle S."/>
        </authorList>
    </citation>
    <scope>NUCLEOTIDE SEQUENCE [LARGE SCALE GENOMIC DNA]</scope>
    <source>
        <strain evidence="2 3">NCTC9836</strain>
    </source>
</reference>
<accession>A0A381JBU6</accession>
<gene>
    <name evidence="2" type="ORF">NCTC9836_02210</name>
</gene>
<name>A0A381JBU6_9CLOT</name>
<dbReference type="RefSeq" id="WP_115641749.1">
    <property type="nucleotide sequence ID" value="NZ_UFWZ01000001.1"/>
</dbReference>
<dbReference type="AlphaFoldDB" id="A0A381JBU6"/>
<evidence type="ECO:0000313" key="2">
    <source>
        <dbReference type="EMBL" id="SUY47867.1"/>
    </source>
</evidence>